<accession>A0ACC0AEC2</accession>
<protein>
    <submittedName>
        <fullName evidence="1">Uncharacterized protein</fullName>
    </submittedName>
</protein>
<dbReference type="EMBL" id="CM044706">
    <property type="protein sequence ID" value="KAI5657788.1"/>
    <property type="molecule type" value="Genomic_DNA"/>
</dbReference>
<keyword evidence="2" id="KW-1185">Reference proteome</keyword>
<reference evidence="2" key="1">
    <citation type="journal article" date="2023" name="Nat. Plants">
        <title>Single-cell RNA sequencing provides a high-resolution roadmap for understanding the multicellular compartmentation of specialized metabolism.</title>
        <authorList>
            <person name="Sun S."/>
            <person name="Shen X."/>
            <person name="Li Y."/>
            <person name="Li Y."/>
            <person name="Wang S."/>
            <person name="Li R."/>
            <person name="Zhang H."/>
            <person name="Shen G."/>
            <person name="Guo B."/>
            <person name="Wei J."/>
            <person name="Xu J."/>
            <person name="St-Pierre B."/>
            <person name="Chen S."/>
            <person name="Sun C."/>
        </authorList>
    </citation>
    <scope>NUCLEOTIDE SEQUENCE [LARGE SCALE GENOMIC DNA]</scope>
</reference>
<sequence length="626" mass="70518">MEFNEKIESPGRNSPEILPSLIKHIAANEVAGFDSIESVHTDLNGHQNPPDLGTVRIEKGQSVSISLPPSPLVSHSQSPKKVIFDDNHKTIIINDSQDSSSAVAQPKKTRFYSQPIPTGTFHETVVSNGQFPNPERLPPRNPAIDRFKDKRYDSFKTWSGKLERQLSNLRGKHKENPPQDPNSQQNKEIESLPVDRYFDALEGPELDTLRPSEEILLPEDKQWPFLLRFPISSFGICLGVSSQAIMWKALATSDSTKFLHISLDINLVLWWISLALVAIIACTYFLKLIFYFEAVRREYYHPIRVNFFFAPWIALLFLVLGMPPSITEKPHAIVWYILMTPIFCLELKIYGQWMSGGQRRLSKVANPSNHLSIVGNFVGALLGASMGLKEGPIFFFAVGLAHYTVLFVTLYQRLPTNETLPKELHPVFFLFVAAPSVASMAWAKIQGSFDHGSRVAYFIALFLYFSLAVRVNFFRGFRFSLAWWAYTFPMTGAAIATIRYSTVVTNVVTKSLTVALCLAATLTVTALLVTTIIHAFVLKDLFPNDISIAISQRRPKTSSKHRWYHHHRRNGSSDTTRDIDLYLKYASSVDEKDLEASIPPPPSSTIDSSSHDGSDQKPKEVHLSHF</sequence>
<comment type="caution">
    <text evidence="1">The sequence shown here is derived from an EMBL/GenBank/DDBJ whole genome shotgun (WGS) entry which is preliminary data.</text>
</comment>
<evidence type="ECO:0000313" key="1">
    <source>
        <dbReference type="EMBL" id="KAI5657788.1"/>
    </source>
</evidence>
<organism evidence="1 2">
    <name type="scientific">Catharanthus roseus</name>
    <name type="common">Madagascar periwinkle</name>
    <name type="synonym">Vinca rosea</name>
    <dbReference type="NCBI Taxonomy" id="4058"/>
    <lineage>
        <taxon>Eukaryota</taxon>
        <taxon>Viridiplantae</taxon>
        <taxon>Streptophyta</taxon>
        <taxon>Embryophyta</taxon>
        <taxon>Tracheophyta</taxon>
        <taxon>Spermatophyta</taxon>
        <taxon>Magnoliopsida</taxon>
        <taxon>eudicotyledons</taxon>
        <taxon>Gunneridae</taxon>
        <taxon>Pentapetalae</taxon>
        <taxon>asterids</taxon>
        <taxon>lamiids</taxon>
        <taxon>Gentianales</taxon>
        <taxon>Apocynaceae</taxon>
        <taxon>Rauvolfioideae</taxon>
        <taxon>Vinceae</taxon>
        <taxon>Catharanthinae</taxon>
        <taxon>Catharanthus</taxon>
    </lineage>
</organism>
<dbReference type="Proteomes" id="UP001060085">
    <property type="component" value="Linkage Group LG06"/>
</dbReference>
<gene>
    <name evidence="1" type="ORF">M9H77_26581</name>
</gene>
<proteinExistence type="predicted"/>
<evidence type="ECO:0000313" key="2">
    <source>
        <dbReference type="Proteomes" id="UP001060085"/>
    </source>
</evidence>
<name>A0ACC0AEC2_CATRO</name>